<organism evidence="13 14">
    <name type="scientific">Ferrimonas balearica (strain DSM 9799 / CCM 4581 / KCTC 23876 / PAT)</name>
    <dbReference type="NCBI Taxonomy" id="550540"/>
    <lineage>
        <taxon>Bacteria</taxon>
        <taxon>Pseudomonadati</taxon>
        <taxon>Pseudomonadota</taxon>
        <taxon>Gammaproteobacteria</taxon>
        <taxon>Alteromonadales</taxon>
        <taxon>Ferrimonadaceae</taxon>
        <taxon>Ferrimonas</taxon>
    </lineage>
</organism>
<gene>
    <name evidence="13" type="ordered locus">Fbal_1232</name>
</gene>
<dbReference type="STRING" id="550540.Fbal_1232"/>
<dbReference type="Proteomes" id="UP000006683">
    <property type="component" value="Chromosome"/>
</dbReference>
<keyword evidence="14" id="KW-1185">Reference proteome</keyword>
<dbReference type="GO" id="GO:0015031">
    <property type="term" value="P:protein transport"/>
    <property type="evidence" value="ECO:0007669"/>
    <property type="project" value="UniProtKB-UniRule"/>
</dbReference>
<feature type="region of interest" description="Disordered" evidence="11">
    <location>
        <begin position="52"/>
        <end position="113"/>
    </location>
</feature>
<comment type="function">
    <text evidence="10">Interacts with outer membrane receptor proteins that carry out high-affinity binding and energy dependent uptake into the periplasmic space of specific substrates. It could act to transduce energy from the cytoplasmic membrane to specific energy-requiring processes in the outer membrane, resulting in the release into the periplasm of ligands bound by these outer membrane proteins.</text>
</comment>
<dbReference type="eggNOG" id="COG0810">
    <property type="taxonomic scope" value="Bacteria"/>
</dbReference>
<evidence type="ECO:0000256" key="4">
    <source>
        <dbReference type="ARBA" id="ARBA00022475"/>
    </source>
</evidence>
<dbReference type="SUPFAM" id="SSF74653">
    <property type="entry name" value="TolA/TonB C-terminal domain"/>
    <property type="match status" value="1"/>
</dbReference>
<dbReference type="Pfam" id="PF03544">
    <property type="entry name" value="TonB_C"/>
    <property type="match status" value="1"/>
</dbReference>
<proteinExistence type="inferred from homology"/>
<evidence type="ECO:0000256" key="8">
    <source>
        <dbReference type="ARBA" id="ARBA00022989"/>
    </source>
</evidence>
<sequence length="229" mass="24597">MHTDTSWLWPALLLTLALHALLLMPTPPLVLPKPGVTSISPMAVSLLAEAALRPAKPTPPKAAPEPKPAPRPKPQPKLEPRPEPKPQPVVQPKPRPVAPSTPVAPPPTQAMAVTEPIPTNDTLAEAAQSDQAHPEPNAAPPLQGKPALTAPPVQPRYPRAAKRRGLQGEVWIEVWLDSHGQQTHIEVLTSSGVTQLDDSALVAVAQWQFAPMPGVDESRVRVPVRFELN</sequence>
<dbReference type="InterPro" id="IPR006260">
    <property type="entry name" value="TonB/TolA_C"/>
</dbReference>
<keyword evidence="5 10" id="KW-0997">Cell inner membrane</keyword>
<comment type="similarity">
    <text evidence="2 10">Belongs to the TonB family.</text>
</comment>
<keyword evidence="8" id="KW-1133">Transmembrane helix</keyword>
<evidence type="ECO:0000313" key="14">
    <source>
        <dbReference type="Proteomes" id="UP000006683"/>
    </source>
</evidence>
<comment type="subcellular location">
    <subcellularLocation>
        <location evidence="1 10">Cell inner membrane</location>
        <topology evidence="1 10">Single-pass membrane protein</topology>
        <orientation evidence="1 10">Periplasmic side</orientation>
    </subcellularLocation>
</comment>
<dbReference type="AlphaFoldDB" id="E1SL63"/>
<dbReference type="PANTHER" id="PTHR33446:SF2">
    <property type="entry name" value="PROTEIN TONB"/>
    <property type="match status" value="1"/>
</dbReference>
<dbReference type="GeneID" id="67184149"/>
<evidence type="ECO:0000256" key="5">
    <source>
        <dbReference type="ARBA" id="ARBA00022519"/>
    </source>
</evidence>
<dbReference type="GO" id="GO:0015891">
    <property type="term" value="P:siderophore transport"/>
    <property type="evidence" value="ECO:0007669"/>
    <property type="project" value="InterPro"/>
</dbReference>
<feature type="compositionally biased region" description="Pro residues" evidence="11">
    <location>
        <begin position="56"/>
        <end position="75"/>
    </location>
</feature>
<keyword evidence="9" id="KW-0472">Membrane</keyword>
<dbReference type="InterPro" id="IPR051045">
    <property type="entry name" value="TonB-dependent_transducer"/>
</dbReference>
<feature type="region of interest" description="Disordered" evidence="11">
    <location>
        <begin position="125"/>
        <end position="161"/>
    </location>
</feature>
<dbReference type="RefSeq" id="WP_013344747.1">
    <property type="nucleotide sequence ID" value="NC_014541.1"/>
</dbReference>
<evidence type="ECO:0000256" key="3">
    <source>
        <dbReference type="ARBA" id="ARBA00022448"/>
    </source>
</evidence>
<dbReference type="EMBL" id="CP002209">
    <property type="protein sequence ID" value="ADN75441.1"/>
    <property type="molecule type" value="Genomic_DNA"/>
</dbReference>
<protein>
    <recommendedName>
        <fullName evidence="10">Protein TonB</fullName>
    </recommendedName>
</protein>
<dbReference type="GO" id="GO:0098797">
    <property type="term" value="C:plasma membrane protein complex"/>
    <property type="evidence" value="ECO:0007669"/>
    <property type="project" value="TreeGrafter"/>
</dbReference>
<dbReference type="GO" id="GO:0055085">
    <property type="term" value="P:transmembrane transport"/>
    <property type="evidence" value="ECO:0007669"/>
    <property type="project" value="InterPro"/>
</dbReference>
<name>E1SL63_FERBD</name>
<keyword evidence="3 10" id="KW-0813">Transport</keyword>
<dbReference type="NCBIfam" id="TIGR01352">
    <property type="entry name" value="tonB_Cterm"/>
    <property type="match status" value="1"/>
</dbReference>
<dbReference type="PRINTS" id="PR01374">
    <property type="entry name" value="TONBPROTEIN"/>
</dbReference>
<evidence type="ECO:0000256" key="9">
    <source>
        <dbReference type="ARBA" id="ARBA00023136"/>
    </source>
</evidence>
<evidence type="ECO:0000256" key="6">
    <source>
        <dbReference type="ARBA" id="ARBA00022692"/>
    </source>
</evidence>
<feature type="compositionally biased region" description="Pro residues" evidence="11">
    <location>
        <begin position="85"/>
        <end position="108"/>
    </location>
</feature>
<feature type="domain" description="TonB C-terminal" evidence="12">
    <location>
        <begin position="142"/>
        <end position="229"/>
    </location>
</feature>
<keyword evidence="10" id="KW-0735">Signal-anchor</keyword>
<dbReference type="GO" id="GO:0031992">
    <property type="term" value="F:energy transducer activity"/>
    <property type="evidence" value="ECO:0007669"/>
    <property type="project" value="InterPro"/>
</dbReference>
<dbReference type="GO" id="GO:0030288">
    <property type="term" value="C:outer membrane-bounded periplasmic space"/>
    <property type="evidence" value="ECO:0007669"/>
    <property type="project" value="InterPro"/>
</dbReference>
<dbReference type="InterPro" id="IPR037682">
    <property type="entry name" value="TonB_C"/>
</dbReference>
<dbReference type="PROSITE" id="PS52015">
    <property type="entry name" value="TONB_CTD"/>
    <property type="match status" value="1"/>
</dbReference>
<evidence type="ECO:0000313" key="13">
    <source>
        <dbReference type="EMBL" id="ADN75441.1"/>
    </source>
</evidence>
<evidence type="ECO:0000256" key="11">
    <source>
        <dbReference type="SAM" id="MobiDB-lite"/>
    </source>
</evidence>
<evidence type="ECO:0000256" key="10">
    <source>
        <dbReference type="RuleBase" id="RU362123"/>
    </source>
</evidence>
<accession>E1SL63</accession>
<dbReference type="HOGENOM" id="CLU_076057_3_0_6"/>
<dbReference type="Gene3D" id="3.30.1150.10">
    <property type="match status" value="1"/>
</dbReference>
<keyword evidence="7 10" id="KW-0653">Protein transport</keyword>
<keyword evidence="4 10" id="KW-1003">Cell membrane</keyword>
<evidence type="ECO:0000259" key="12">
    <source>
        <dbReference type="PROSITE" id="PS52015"/>
    </source>
</evidence>
<evidence type="ECO:0000256" key="7">
    <source>
        <dbReference type="ARBA" id="ARBA00022927"/>
    </source>
</evidence>
<dbReference type="InterPro" id="IPR003538">
    <property type="entry name" value="TonB"/>
</dbReference>
<reference evidence="13 14" key="1">
    <citation type="journal article" date="2010" name="Stand. Genomic Sci.">
        <title>Complete genome sequence of Ferrimonas balearica type strain (PAT).</title>
        <authorList>
            <person name="Nolan M."/>
            <person name="Sikorski J."/>
            <person name="Davenport K."/>
            <person name="Lucas S."/>
            <person name="Glavina Del Rio T."/>
            <person name="Tice H."/>
            <person name="Cheng J."/>
            <person name="Goodwin L."/>
            <person name="Pitluck S."/>
            <person name="Liolios K."/>
            <person name="Ivanova N."/>
            <person name="Mavromatis K."/>
            <person name="Ovchinnikova G."/>
            <person name="Pati A."/>
            <person name="Chen A."/>
            <person name="Palaniappan K."/>
            <person name="Land M."/>
            <person name="Hauser L."/>
            <person name="Chang Y."/>
            <person name="Jeffries C."/>
            <person name="Tapia R."/>
            <person name="Brettin T."/>
            <person name="Detter J."/>
            <person name="Han C."/>
            <person name="Yasawong M."/>
            <person name="Rohde M."/>
            <person name="Tindall B."/>
            <person name="Goker M."/>
            <person name="Woyke T."/>
            <person name="Bristow J."/>
            <person name="Eisen J."/>
            <person name="Markowitz V."/>
            <person name="Hugenholtz P."/>
            <person name="Kyrpides N."/>
            <person name="Klenk H."/>
            <person name="Lapidus A."/>
        </authorList>
    </citation>
    <scope>NUCLEOTIDE SEQUENCE [LARGE SCALE GENOMIC DNA]</scope>
    <source>
        <strain evidence="14">DSM 9799 / CCM 4581 / KCTC 23876 / PAT</strain>
    </source>
</reference>
<evidence type="ECO:0000256" key="2">
    <source>
        <dbReference type="ARBA" id="ARBA00006555"/>
    </source>
</evidence>
<evidence type="ECO:0000256" key="1">
    <source>
        <dbReference type="ARBA" id="ARBA00004383"/>
    </source>
</evidence>
<dbReference type="PANTHER" id="PTHR33446">
    <property type="entry name" value="PROTEIN TONB-RELATED"/>
    <property type="match status" value="1"/>
</dbReference>
<dbReference type="KEGG" id="fbl:Fbal_1232"/>
<keyword evidence="6" id="KW-0812">Transmembrane</keyword>